<sequence>MPKEPEIRVIRSARRRRTIQARRVGGVIEVRIPDALSPAEEAEAVAGIVAKVRSQEVAAPISDAALLARARRLNASVLESRARVQSVRWVSNQTTRWGSCTQATGAIRISDRLREVPDYVLDAVLVHELVHTFVPGGHTAEFWSWAERAPRAERARGYLEAYGRYAGD</sequence>
<dbReference type="CDD" id="cd07344">
    <property type="entry name" value="M48_yhfN_like"/>
    <property type="match status" value="1"/>
</dbReference>
<dbReference type="Proteomes" id="UP000028504">
    <property type="component" value="Chromosome"/>
</dbReference>
<dbReference type="PANTHER" id="PTHR30399:SF1">
    <property type="entry name" value="UTP PYROPHOSPHATASE"/>
    <property type="match status" value="1"/>
</dbReference>
<keyword evidence="3" id="KW-1185">Reference proteome</keyword>
<dbReference type="RefSeq" id="WP_038604729.1">
    <property type="nucleotide sequence ID" value="NZ_CP008944.1"/>
</dbReference>
<evidence type="ECO:0000313" key="2">
    <source>
        <dbReference type="EMBL" id="AIG63806.1"/>
    </source>
</evidence>
<dbReference type="EMBL" id="CP008944">
    <property type="protein sequence ID" value="AIG63806.1"/>
    <property type="molecule type" value="Genomic_DNA"/>
</dbReference>
<dbReference type="PANTHER" id="PTHR30399">
    <property type="entry name" value="UNCHARACTERIZED PROTEIN YGJP"/>
    <property type="match status" value="1"/>
</dbReference>
<evidence type="ECO:0000259" key="1">
    <source>
        <dbReference type="Pfam" id="PF01863"/>
    </source>
</evidence>
<dbReference type="InterPro" id="IPR002725">
    <property type="entry name" value="YgjP-like_metallopeptidase"/>
</dbReference>
<reference evidence="2 3" key="1">
    <citation type="submission" date="2014-07" db="EMBL/GenBank/DDBJ databases">
        <title>Complete genome sequence of Corynebacterium atypicum DSM 44849: identifiction of the mycolic acid biosynthesis genes.</title>
        <authorList>
            <person name="Tippelt A."/>
            <person name="Mollmann S."/>
            <person name="Albersmeier A."/>
            <person name="Jaenicke S."/>
            <person name="Ruckert C."/>
            <person name="Tauch A."/>
        </authorList>
    </citation>
    <scope>NUCLEOTIDE SEQUENCE [LARGE SCALE GENOMIC DNA]</scope>
    <source>
        <strain evidence="2 3">R2070</strain>
    </source>
</reference>
<protein>
    <submittedName>
        <fullName evidence="2">Metal-dependent hydrolase</fullName>
    </submittedName>
</protein>
<proteinExistence type="predicted"/>
<keyword evidence="2" id="KW-0378">Hydrolase</keyword>
<organism evidence="2 3">
    <name type="scientific">Corynebacterium atypicum</name>
    <dbReference type="NCBI Taxonomy" id="191610"/>
    <lineage>
        <taxon>Bacteria</taxon>
        <taxon>Bacillati</taxon>
        <taxon>Actinomycetota</taxon>
        <taxon>Actinomycetes</taxon>
        <taxon>Mycobacteriales</taxon>
        <taxon>Corynebacteriaceae</taxon>
        <taxon>Corynebacterium</taxon>
    </lineage>
</organism>
<dbReference type="GO" id="GO:0016787">
    <property type="term" value="F:hydrolase activity"/>
    <property type="evidence" value="ECO:0007669"/>
    <property type="project" value="UniProtKB-KW"/>
</dbReference>
<dbReference type="Pfam" id="PF01863">
    <property type="entry name" value="YgjP-like"/>
    <property type="match status" value="1"/>
</dbReference>
<name>A0ABN4DBR5_9CORY</name>
<accession>A0ABN4DBR5</accession>
<evidence type="ECO:0000313" key="3">
    <source>
        <dbReference type="Proteomes" id="UP000028504"/>
    </source>
</evidence>
<dbReference type="Gene3D" id="3.30.2010.10">
    <property type="entry name" value="Metalloproteases ('zincins'), catalytic domain"/>
    <property type="match status" value="1"/>
</dbReference>
<dbReference type="InterPro" id="IPR053136">
    <property type="entry name" value="UTP_pyrophosphatase-like"/>
</dbReference>
<feature type="domain" description="YgjP-like metallopeptidase" evidence="1">
    <location>
        <begin position="83"/>
        <end position="159"/>
    </location>
</feature>
<gene>
    <name evidence="2" type="ORF">CATYP_02895</name>
</gene>